<gene>
    <name evidence="4" type="ORF">BG262_06470</name>
</gene>
<dbReference type="GO" id="GO:0016780">
    <property type="term" value="F:phosphotransferase activity, for other substituted phosphate groups"/>
    <property type="evidence" value="ECO:0007669"/>
    <property type="project" value="TreeGrafter"/>
</dbReference>
<evidence type="ECO:0000313" key="5">
    <source>
        <dbReference type="Proteomes" id="UP000177273"/>
    </source>
</evidence>
<dbReference type="EMBL" id="MKIQ01000030">
    <property type="protein sequence ID" value="OFI45915.1"/>
    <property type="molecule type" value="Genomic_DNA"/>
</dbReference>
<dbReference type="AlphaFoldDB" id="A0A9Q5JF91"/>
<feature type="transmembrane region" description="Helical" evidence="2">
    <location>
        <begin position="40"/>
        <end position="64"/>
    </location>
</feature>
<dbReference type="InterPro" id="IPR003362">
    <property type="entry name" value="Bact_transf"/>
</dbReference>
<keyword evidence="2" id="KW-1133">Transmembrane helix</keyword>
<dbReference type="RefSeq" id="WP_070788600.1">
    <property type="nucleotide sequence ID" value="NZ_MKIQ01000030.1"/>
</dbReference>
<evidence type="ECO:0000259" key="3">
    <source>
        <dbReference type="Pfam" id="PF02397"/>
    </source>
</evidence>
<comment type="caution">
    <text evidence="4">The sequence shown here is derived from an EMBL/GenBank/DDBJ whole genome shotgun (WGS) entry which is preliminary data.</text>
</comment>
<evidence type="ECO:0000313" key="4">
    <source>
        <dbReference type="EMBL" id="OFI45915.1"/>
    </source>
</evidence>
<dbReference type="PANTHER" id="PTHR30576">
    <property type="entry name" value="COLANIC BIOSYNTHESIS UDP-GLUCOSE LIPID CARRIER TRANSFERASE"/>
    <property type="match status" value="1"/>
</dbReference>
<accession>A0A9Q5JF91</accession>
<dbReference type="Proteomes" id="UP000177273">
    <property type="component" value="Unassembled WGS sequence"/>
</dbReference>
<feature type="domain" description="Bacterial sugar transferase" evidence="3">
    <location>
        <begin position="38"/>
        <end position="226"/>
    </location>
</feature>
<proteinExistence type="inferred from homology"/>
<name>A0A9Q5JF91_9LACT</name>
<evidence type="ECO:0000256" key="1">
    <source>
        <dbReference type="ARBA" id="ARBA00006464"/>
    </source>
</evidence>
<comment type="similarity">
    <text evidence="1">Belongs to the bacterial sugar transferase family.</text>
</comment>
<keyword evidence="2" id="KW-0812">Transmembrane</keyword>
<keyword evidence="2" id="KW-0472">Membrane</keyword>
<keyword evidence="5" id="KW-1185">Reference proteome</keyword>
<dbReference type="PANTHER" id="PTHR30576:SF0">
    <property type="entry name" value="UNDECAPRENYL-PHOSPHATE N-ACETYLGALACTOSAMINYL 1-PHOSPHATE TRANSFERASE-RELATED"/>
    <property type="match status" value="1"/>
</dbReference>
<dbReference type="Pfam" id="PF02397">
    <property type="entry name" value="Bac_transf"/>
    <property type="match status" value="1"/>
</dbReference>
<evidence type="ECO:0000256" key="2">
    <source>
        <dbReference type="SAM" id="Phobius"/>
    </source>
</evidence>
<dbReference type="OrthoDB" id="9808602at2"/>
<organism evidence="4 5">
    <name type="scientific">Floricoccus penangensis</name>
    <dbReference type="NCBI Taxonomy" id="1859475"/>
    <lineage>
        <taxon>Bacteria</taxon>
        <taxon>Bacillati</taxon>
        <taxon>Bacillota</taxon>
        <taxon>Bacilli</taxon>
        <taxon>Lactobacillales</taxon>
        <taxon>Streptococcaceae</taxon>
        <taxon>Floricoccus</taxon>
    </lineage>
</organism>
<reference evidence="5" key="1">
    <citation type="submission" date="2016-09" db="EMBL/GenBank/DDBJ databases">
        <title>Draft genome sequence of a novel species of the family Streptococcaceae isolated from flowers.</title>
        <authorList>
            <person name="Chuah L.-O."/>
            <person name="Yap K.-P."/>
            <person name="Thong K.L."/>
            <person name="Liong M.T."/>
            <person name="Ahmad R."/>
            <person name="Rusul G."/>
        </authorList>
    </citation>
    <scope>NUCLEOTIDE SEQUENCE [LARGE SCALE GENOMIC DNA]</scope>
    <source>
        <strain evidence="5">HibF3</strain>
    </source>
</reference>
<protein>
    <submittedName>
        <fullName evidence="4">UDP-phosphate galactose phosphotransferase</fullName>
    </submittedName>
</protein>
<sequence>MEKSLEIERANMNKERSYTQTIINTEDLNSKKFFKFVKRIADIGISSVGLLISLPVIAITAIAMKIEEPKGPVFFSQTRIGKNEKEFTMYKVRSMCVDAEKKLHNLLEQNELQGAMFKMKEDPRVTKVGKFIRKTSIDELPQLWNVLKGDMSIVGPRPPLPREVAKYTNYDKQRLLVKPGCTGLWQVNERNSTGFDGMLRRDLEYIDTMSVSTDTKIILKTFKVILLPNDVS</sequence>